<dbReference type="PROSITE" id="PS00018">
    <property type="entry name" value="EF_HAND_1"/>
    <property type="match status" value="1"/>
</dbReference>
<dbReference type="InterPro" id="IPR018247">
    <property type="entry name" value="EF_Hand_1_Ca_BS"/>
</dbReference>
<dbReference type="OrthoDB" id="7295432at2"/>
<evidence type="ECO:0000256" key="1">
    <source>
        <dbReference type="SAM" id="Coils"/>
    </source>
</evidence>
<dbReference type="EMBL" id="CP025611">
    <property type="protein sequence ID" value="AUN31235.1"/>
    <property type="molecule type" value="Genomic_DNA"/>
</dbReference>
<dbReference type="PROSITE" id="PS50222">
    <property type="entry name" value="EF_HAND_2"/>
    <property type="match status" value="1"/>
</dbReference>
<dbReference type="CDD" id="cd00051">
    <property type="entry name" value="EFh"/>
    <property type="match status" value="1"/>
</dbReference>
<feature type="region of interest" description="Disordered" evidence="2">
    <location>
        <begin position="123"/>
        <end position="156"/>
    </location>
</feature>
<name>A0A2K9NG62_9PROT</name>
<dbReference type="InterPro" id="IPR002048">
    <property type="entry name" value="EF_hand_dom"/>
</dbReference>
<protein>
    <submittedName>
        <fullName evidence="3">Uncharacterized protein</fullName>
    </submittedName>
</protein>
<dbReference type="InterPro" id="IPR011992">
    <property type="entry name" value="EF-hand-dom_pair"/>
</dbReference>
<sequence length="2181" mass="229992">MALRLHTTLTASDGGFDAAMNAAEARIQRVHAAAKSLTPATAEAAQQVGAVGTAAAGAASHAETLINEANELVAGLGRAANEALGVGRALNEVGGEAQQASAHVAETASAMLQQAQAARQATEASNAMARAQGEAAAEAARRMQAQAQAARDASEAQRRLNEMLGVRPPANDVEQRAQDYAEWGRRIDAVRARYVPLEQQLIEHRRALEEIAEAERLGMLTSDEATAARTRATAALRQAEAAHRQQAEAADGNARSTRLAAHEVTNLSYQLQDVFVQLAGGQNPFLILAQQGPQAASAVGGVSRLLSLIPPQLLLVAGITAGLAVVLGSAYAAWSSYRESVLAVDRANRMAPVSIGLTRAALEQQAQAAADAADISVKAARDQQAAYIATGKIGAQVMSGLIAISRDFAVATGQDLTEATAQLAKSFADPIRGAEDLTRSMGLLDDASLANVRSLAAMGRGSEAQAIILEALTQRVKGSAQELTTLGRVVAAVGAGFSNAWDWAGKTLNDLLVEDRDPTPKLQEQLKRAQIRAASAKADLDAMAASGRTPENSQRAAAISADYKSFEELARKHQAELTRIEKLSEAERQAERSKQIGVATGEMARQLDDYYARQEDLTRKEEALRKGLAEGTGFADRAQVEQQLNRVENALKTLLPEQEKARRLAEAEAAAVTMTGAAREKYLAKVRAEIETSGQLLTTRERQERVDQAVATVTNQHATALGDLTRQQRLAMDAQDRLAAAAGQGEAAQRAAANANEIAAASARSVAEGALAVEAAERRKAATVASISNELIEGMQAETEANNRVAAAMRQGGEAAAAAAREEFRLGVQRRLGVDAVEELTLAMKAYDALMQSRTARSEAGEQGQRLSDLRDELSLLERRNKLLAEQARGGMAGVAAGAAVARLDIQAQIDDRVLQRQRELLALSKQVQGINVETETLKYRFALEEQARLEEQLRIQEQAYRAASTLGGIFLDLEAGNIEGVADGVSQFLGEFRQLTAITGSATEAFVQMGEQLLNSAEAGYALGNALGEVLGRSEAQNRNARIGSTVATSIGDMFGVPQGISSFVGNIIGGLFGPGKSDATAGVDVYTASGRAVNFDTKASKQDSGNMSARDELGQSIARFAELLRTTTGGRVADKVSVEVGSRDGNRWRVQDASGALVSSGVTSVGDIEGTLSQVLAAMTRSLTGVADDLKARLEAVDYSDLSRAENDLTFILNYQTAIATLNGDLEGGADAVQTARQNVVDMLNHVRDFGAQAQRLGYNANETNAALRASVERFAGIREAAAPMTDLETKVAALRASFAELAPVLEAVGYTAADASAAVASAQARQLGTLKTDFEAGLARENRDLTGRGYLNAIDDLIRQRDLRYRDADAVGSARSLVDGNFAAGLDNALSALDIAAIQDIQAQFAAGTPVYEAAARAAAKLNGAVGTVAETVEQAAARIAATAALSDSLADRLARATGASDSQAGALAIFDRAAAQERAATQARVSAGELSASVLTELETTLGQERLAIIRRFSDAAIAEERRRAEQLAGINQSISDRLFASTNDEATQAGALAAFDRAAGKERAEIARNAGLDLAAYDAASAAERLQMARAAGVNFAQLDQTLANERLAIIRRFGQQAADVTRSIEDREFARTVAGKPDAEILLLERKQNAEFAAAIAAGYTTEQLERLRKVLAGEMTDAVNALNDATRQAADQARAAAKAVNDNLADRLFAATNDNSTLEGALAAFDRQAARDRIETAQTAGADMLALERTLAAERQAIINRFAQQAIDAEQQRLTALSQAGGQLRGWIDGIRATVGTSDQNLATMRAQFTQQLGRAQAGDVDAVQGLREYAQRLIDAETTRTASGADRRAMVEAILAQVEALPAVKSWDAQQLDVLTAIRNETVNNRGAFAVAVASLPSAATGGQIAAALLPHFQTLDQSLDGLITPAEFRAAIGPLATDAVADRWFRELDSNGDGMISKQEVTAKATSDLSGGSQGTLKAISDLTYAGNRDRLNIGDAIVRQLGSLGTIMADGNTRLANLHSWQASVWAVESQLLDKTKYNTAETAKKLGGGYAYAAGTDYHPGGWARVGEEGEEFINLPRGAQVFSRAQTLELARQPRTVLMGVSGGGSDNRALTAAIERQARATERQNALLEKIAANSAAGADAAAETAKALKTPARVRVGSVAKLAGGRQ</sequence>
<dbReference type="GO" id="GO:0005509">
    <property type="term" value="F:calcium ion binding"/>
    <property type="evidence" value="ECO:0007669"/>
    <property type="project" value="InterPro"/>
</dbReference>
<dbReference type="KEGG" id="ncb:C0V82_14085"/>
<organism evidence="3 4">
    <name type="scientific">Niveispirillum cyanobacteriorum</name>
    <dbReference type="NCBI Taxonomy" id="1612173"/>
    <lineage>
        <taxon>Bacteria</taxon>
        <taxon>Pseudomonadati</taxon>
        <taxon>Pseudomonadota</taxon>
        <taxon>Alphaproteobacteria</taxon>
        <taxon>Rhodospirillales</taxon>
        <taxon>Azospirillaceae</taxon>
        <taxon>Niveispirillum</taxon>
    </lineage>
</organism>
<keyword evidence="1" id="KW-0175">Coiled coil</keyword>
<keyword evidence="4" id="KW-1185">Reference proteome</keyword>
<accession>A0A2K9NG62</accession>
<dbReference type="InterPro" id="IPR009628">
    <property type="entry name" value="Phage_tape_measure_N"/>
</dbReference>
<gene>
    <name evidence="3" type="ORF">C0V82_14085</name>
</gene>
<dbReference type="RefSeq" id="WP_102112842.1">
    <property type="nucleotide sequence ID" value="NZ_BMGN01000005.1"/>
</dbReference>
<evidence type="ECO:0000256" key="2">
    <source>
        <dbReference type="SAM" id="MobiDB-lite"/>
    </source>
</evidence>
<dbReference type="Proteomes" id="UP000234752">
    <property type="component" value="Chromosome eg_1"/>
</dbReference>
<dbReference type="SUPFAM" id="SSF47473">
    <property type="entry name" value="EF-hand"/>
    <property type="match status" value="1"/>
</dbReference>
<dbReference type="Pfam" id="PF13202">
    <property type="entry name" value="EF-hand_5"/>
    <property type="match status" value="1"/>
</dbReference>
<evidence type="ECO:0000313" key="3">
    <source>
        <dbReference type="EMBL" id="AUN31235.1"/>
    </source>
</evidence>
<proteinExistence type="predicted"/>
<feature type="coiled-coil region" evidence="1">
    <location>
        <begin position="860"/>
        <end position="887"/>
    </location>
</feature>
<feature type="compositionally biased region" description="Low complexity" evidence="2">
    <location>
        <begin position="123"/>
        <end position="151"/>
    </location>
</feature>
<evidence type="ECO:0000313" key="4">
    <source>
        <dbReference type="Proteomes" id="UP000234752"/>
    </source>
</evidence>
<dbReference type="Pfam" id="PF06791">
    <property type="entry name" value="TMP_2"/>
    <property type="match status" value="1"/>
</dbReference>
<dbReference type="SMART" id="SM00054">
    <property type="entry name" value="EFh"/>
    <property type="match status" value="2"/>
</dbReference>
<reference evidence="3 4" key="1">
    <citation type="submission" date="2017-12" db="EMBL/GenBank/DDBJ databases">
        <title>Genomes of bacteria within cyanobacterial aggregates.</title>
        <authorList>
            <person name="Cai H."/>
        </authorList>
    </citation>
    <scope>NUCLEOTIDE SEQUENCE [LARGE SCALE GENOMIC DNA]</scope>
    <source>
        <strain evidence="3 4">TH16</strain>
    </source>
</reference>
<dbReference type="Gene3D" id="1.10.238.10">
    <property type="entry name" value="EF-hand"/>
    <property type="match status" value="1"/>
</dbReference>